<comment type="caution">
    <text evidence="1">The sequence shown here is derived from an EMBL/GenBank/DDBJ whole genome shotgun (WGS) entry which is preliminary data.</text>
</comment>
<accession>A0A4R3LRY4</accession>
<evidence type="ECO:0000313" key="2">
    <source>
        <dbReference type="Proteomes" id="UP000294599"/>
    </source>
</evidence>
<evidence type="ECO:0000313" key="1">
    <source>
        <dbReference type="EMBL" id="TCT01325.1"/>
    </source>
</evidence>
<organism evidence="1 2">
    <name type="scientific">Pseudofulvimonas gallinarii</name>
    <dbReference type="NCBI Taxonomy" id="634155"/>
    <lineage>
        <taxon>Bacteria</taxon>
        <taxon>Pseudomonadati</taxon>
        <taxon>Pseudomonadota</taxon>
        <taxon>Gammaproteobacteria</taxon>
        <taxon>Lysobacterales</taxon>
        <taxon>Rhodanobacteraceae</taxon>
        <taxon>Pseudofulvimonas</taxon>
    </lineage>
</organism>
<reference evidence="1 2" key="1">
    <citation type="submission" date="2019-03" db="EMBL/GenBank/DDBJ databases">
        <title>Genomic Encyclopedia of Type Strains, Phase IV (KMG-IV): sequencing the most valuable type-strain genomes for metagenomic binning, comparative biology and taxonomic classification.</title>
        <authorList>
            <person name="Goeker M."/>
        </authorList>
    </citation>
    <scope>NUCLEOTIDE SEQUENCE [LARGE SCALE GENOMIC DNA]</scope>
    <source>
        <strain evidence="1 2">DSM 21944</strain>
    </source>
</reference>
<dbReference type="Proteomes" id="UP000294599">
    <property type="component" value="Unassembled WGS sequence"/>
</dbReference>
<keyword evidence="2" id="KW-1185">Reference proteome</keyword>
<dbReference type="EMBL" id="SMAF01000001">
    <property type="protein sequence ID" value="TCT01325.1"/>
    <property type="molecule type" value="Genomic_DNA"/>
</dbReference>
<dbReference type="AlphaFoldDB" id="A0A4R3LRY4"/>
<protein>
    <submittedName>
        <fullName evidence="1">Uncharacterized protein</fullName>
    </submittedName>
</protein>
<name>A0A4R3LRY4_9GAMM</name>
<proteinExistence type="predicted"/>
<sequence length="92" mass="10111">MAIAWPVFSGMPGTRWRGRVEVDGRARRIPAGTSSAGRWTLAERQAALAVTPPERLASATPALLAPLLIRPRVVSQRVEFAVQVRCNRGKRH</sequence>
<gene>
    <name evidence="1" type="ORF">EDC25_101192</name>
</gene>